<proteinExistence type="predicted"/>
<feature type="chain" id="PRO_5043809690" description="Secreted protein" evidence="2">
    <location>
        <begin position="16"/>
        <end position="84"/>
    </location>
</feature>
<evidence type="ECO:0008006" key="5">
    <source>
        <dbReference type="Google" id="ProtNLM"/>
    </source>
</evidence>
<evidence type="ECO:0000256" key="2">
    <source>
        <dbReference type="SAM" id="SignalP"/>
    </source>
</evidence>
<dbReference type="Proteomes" id="UP001066276">
    <property type="component" value="Chromosome 11"/>
</dbReference>
<evidence type="ECO:0000313" key="4">
    <source>
        <dbReference type="Proteomes" id="UP001066276"/>
    </source>
</evidence>
<comment type="caution">
    <text evidence="3">The sequence shown here is derived from an EMBL/GenBank/DDBJ whole genome shotgun (WGS) entry which is preliminary data.</text>
</comment>
<protein>
    <recommendedName>
        <fullName evidence="5">Secreted protein</fullName>
    </recommendedName>
</protein>
<keyword evidence="4" id="KW-1185">Reference proteome</keyword>
<organism evidence="3 4">
    <name type="scientific">Pleurodeles waltl</name>
    <name type="common">Iberian ribbed newt</name>
    <dbReference type="NCBI Taxonomy" id="8319"/>
    <lineage>
        <taxon>Eukaryota</taxon>
        <taxon>Metazoa</taxon>
        <taxon>Chordata</taxon>
        <taxon>Craniata</taxon>
        <taxon>Vertebrata</taxon>
        <taxon>Euteleostomi</taxon>
        <taxon>Amphibia</taxon>
        <taxon>Batrachia</taxon>
        <taxon>Caudata</taxon>
        <taxon>Salamandroidea</taxon>
        <taxon>Salamandridae</taxon>
        <taxon>Pleurodelinae</taxon>
        <taxon>Pleurodeles</taxon>
    </lineage>
</organism>
<name>A0AAV7LQK9_PLEWA</name>
<keyword evidence="2" id="KW-0732">Signal</keyword>
<accession>A0AAV7LQK9</accession>
<evidence type="ECO:0000313" key="3">
    <source>
        <dbReference type="EMBL" id="KAJ1091743.1"/>
    </source>
</evidence>
<feature type="region of interest" description="Disordered" evidence="1">
    <location>
        <begin position="65"/>
        <end position="84"/>
    </location>
</feature>
<feature type="signal peptide" evidence="2">
    <location>
        <begin position="1"/>
        <end position="15"/>
    </location>
</feature>
<dbReference type="EMBL" id="JANPWB010000015">
    <property type="protein sequence ID" value="KAJ1091743.1"/>
    <property type="molecule type" value="Genomic_DNA"/>
</dbReference>
<reference evidence="3" key="1">
    <citation type="journal article" date="2022" name="bioRxiv">
        <title>Sequencing and chromosome-scale assembly of the giantPleurodeles waltlgenome.</title>
        <authorList>
            <person name="Brown T."/>
            <person name="Elewa A."/>
            <person name="Iarovenko S."/>
            <person name="Subramanian E."/>
            <person name="Araus A.J."/>
            <person name="Petzold A."/>
            <person name="Susuki M."/>
            <person name="Suzuki K.-i.T."/>
            <person name="Hayashi T."/>
            <person name="Toyoda A."/>
            <person name="Oliveira C."/>
            <person name="Osipova E."/>
            <person name="Leigh N.D."/>
            <person name="Simon A."/>
            <person name="Yun M.H."/>
        </authorList>
    </citation>
    <scope>NUCLEOTIDE SEQUENCE</scope>
    <source>
        <strain evidence="3">20211129_DDA</strain>
        <tissue evidence="3">Liver</tissue>
    </source>
</reference>
<evidence type="ECO:0000256" key="1">
    <source>
        <dbReference type="SAM" id="MobiDB-lite"/>
    </source>
</evidence>
<feature type="compositionally biased region" description="Polar residues" evidence="1">
    <location>
        <begin position="65"/>
        <end position="78"/>
    </location>
</feature>
<gene>
    <name evidence="3" type="ORF">NDU88_004860</name>
</gene>
<dbReference type="AlphaFoldDB" id="A0AAV7LQK9"/>
<sequence length="84" mass="8965">MAAVFAALFLSFRRACDLCAGAADESRALPGGASSKERRRSSAVLPALNEEFAGPSLVTMGLYSSSLTRQSQTNSRKQTLIRRG</sequence>